<dbReference type="GO" id="GO:0006584">
    <property type="term" value="P:catecholamine metabolic process"/>
    <property type="evidence" value="ECO:0007669"/>
    <property type="project" value="UniProtKB-KW"/>
</dbReference>
<dbReference type="InterPro" id="IPR036415">
    <property type="entry name" value="Lamin_tail_dom_sf"/>
</dbReference>
<keyword evidence="2" id="KW-0489">Methyltransferase</keyword>
<evidence type="ECO:0000313" key="8">
    <source>
        <dbReference type="Proteomes" id="UP000596276"/>
    </source>
</evidence>
<dbReference type="VEuPathDB" id="FungiDB:F9C07_2221183"/>
<keyword evidence="5" id="KW-0128">Catecholamine metabolism</keyword>
<dbReference type="SUPFAM" id="SSF74853">
    <property type="entry name" value="Lamin A/C globular tail domain"/>
    <property type="match status" value="1"/>
</dbReference>
<evidence type="ECO:0000256" key="1">
    <source>
        <dbReference type="ARBA" id="ARBA00012880"/>
    </source>
</evidence>
<evidence type="ECO:0000256" key="4">
    <source>
        <dbReference type="ARBA" id="ARBA00022691"/>
    </source>
</evidence>
<dbReference type="GO" id="GO:0032259">
    <property type="term" value="P:methylation"/>
    <property type="evidence" value="ECO:0007669"/>
    <property type="project" value="UniProtKB-KW"/>
</dbReference>
<organism evidence="7 8">
    <name type="scientific">Aspergillus flavus (strain ATCC 200026 / FGSC A1120 / IAM 13836 / NRRL 3357 / JCM 12722 / SRRC 167)</name>
    <dbReference type="NCBI Taxonomy" id="332952"/>
    <lineage>
        <taxon>Eukaryota</taxon>
        <taxon>Fungi</taxon>
        <taxon>Dikarya</taxon>
        <taxon>Ascomycota</taxon>
        <taxon>Pezizomycotina</taxon>
        <taxon>Eurotiomycetes</taxon>
        <taxon>Eurotiomycetidae</taxon>
        <taxon>Eurotiales</taxon>
        <taxon>Aspergillaceae</taxon>
        <taxon>Aspergillus</taxon>
        <taxon>Aspergillus subgen. Circumdati</taxon>
    </lineage>
</organism>
<dbReference type="VEuPathDB" id="FungiDB:AFLA_004788"/>
<keyword evidence="4" id="KW-0949">S-adenosyl-L-methionine</keyword>
<dbReference type="AlphaFoldDB" id="A0A7U2MND5"/>
<dbReference type="EMBL" id="CP044620">
    <property type="protein sequence ID" value="QRD86883.1"/>
    <property type="molecule type" value="Genomic_DNA"/>
</dbReference>
<dbReference type="GO" id="GO:0008171">
    <property type="term" value="F:O-methyltransferase activity"/>
    <property type="evidence" value="ECO:0007669"/>
    <property type="project" value="InterPro"/>
</dbReference>
<keyword evidence="8" id="KW-1185">Reference proteome</keyword>
<sequence>MPLTEIDSLPHFRVGERSREAGQETKLLHFIYGQPHLDEIRGHSQKVLDLMNRFEEGYYMMTVGAPKGRIVTDLIDEIKPKTMIELGCYMGYSAILFGDAVRRNAEPGIANMLIELAGLRDFVRVIVGRSDVSLDRLYRRGEVSKIELMFPDHYKPTYLTDLKLCEHHGMIVPGSVLAADNVLYPGNPPYLEYVRSSVEQKREAAKGGPMKGYNVERTSQRQVNSYMPEGDTPAFEVIGNPNLVYQSCTAATRGRTGEMPSKSPDVWGGRSRYRARSLKSINLFTYDNCFWNVPRFHGKVNLLPHVLKCDLRDALWFNHSSVTVEPKRVWRAWIEGLFDQAISTSDRASYMYPKATGVGPHFHKQTARYGPRPRLRDIRDRTLHSFSTLTMPVENYGVWKAKPVRFTYETDADDHVSPHLSLFFTTSDNPRGEGRAAINIKSGDKSDSRLVFWLAKKFENFQNEQLRELKPGFHRLEGTMEQAPNGLALDYIRGNLFHRETGRLLPHDIPGPDNDILDELIPLLDGAVDNDSVIYIYGSHFNHGNGIHNIHMNQGSPRKWKSDNGIYQDGGILLDFGDHWKGVFIGFASQAVHTDAEGQPTPPHGYLTWNELLNPEIPGDQRKRRDVHDRTVSISEALIRHHGADPTAKPDMITLTNRADAPVVLNGWSIRNHKGDNEYLPDGTVLRRRRRQSFQLHNCALSDEGGTITLLNEQGLKVDGVRYTATQSSPGHVVSF</sequence>
<dbReference type="InterPro" id="IPR019268">
    <property type="entry name" value="DUF2278"/>
</dbReference>
<proteinExistence type="inferred from homology"/>
<name>A0A7U2MND5_ASPFN</name>
<evidence type="ECO:0000313" key="7">
    <source>
        <dbReference type="EMBL" id="QRD86883.1"/>
    </source>
</evidence>
<dbReference type="Pfam" id="PF01596">
    <property type="entry name" value="Methyltransf_3"/>
    <property type="match status" value="1"/>
</dbReference>
<dbReference type="InterPro" id="IPR002935">
    <property type="entry name" value="SAM_O-MeTrfase"/>
</dbReference>
<evidence type="ECO:0000256" key="2">
    <source>
        <dbReference type="ARBA" id="ARBA00022603"/>
    </source>
</evidence>
<evidence type="ECO:0000256" key="3">
    <source>
        <dbReference type="ARBA" id="ARBA00022679"/>
    </source>
</evidence>
<keyword evidence="3" id="KW-0808">Transferase</keyword>
<dbReference type="InterPro" id="IPR029063">
    <property type="entry name" value="SAM-dependent_MTases_sf"/>
</dbReference>
<dbReference type="PANTHER" id="PTHR43836:SF8">
    <property type="entry name" value="PUTATIVE (AFU_ORTHOLOGUE AFUA_5G06990)-RELATED"/>
    <property type="match status" value="1"/>
</dbReference>
<dbReference type="Pfam" id="PF10042">
    <property type="entry name" value="DUF2278"/>
    <property type="match status" value="1"/>
</dbReference>
<evidence type="ECO:0000256" key="5">
    <source>
        <dbReference type="ARBA" id="ARBA00022939"/>
    </source>
</evidence>
<dbReference type="PANTHER" id="PTHR43836">
    <property type="entry name" value="CATECHOL O-METHYLTRANSFERASE 1-RELATED"/>
    <property type="match status" value="1"/>
</dbReference>
<gene>
    <name evidence="7" type="ORF">F9C07_2221183</name>
</gene>
<reference evidence="8" key="1">
    <citation type="journal article" date="2021" name="G3 (Bethesda)">
        <title>Chromosome assembled and annotated genome sequence of Aspergillus flavus NRRL 3357.</title>
        <authorList>
            <person name="Skerker J.M."/>
            <person name="Pianalto K.M."/>
            <person name="Mondo S.J."/>
            <person name="Yang K."/>
            <person name="Arkin A.P."/>
            <person name="Keller N.P."/>
            <person name="Grigoriev I.V."/>
            <person name="Louise Glass N.L."/>
        </authorList>
    </citation>
    <scope>NUCLEOTIDE SEQUENCE [LARGE SCALE GENOMIC DNA]</scope>
    <source>
        <strain evidence="8">ATCC 200026 / FGSC A1120 / IAM 13836 / NRRL 3357 / JCM 12722 / SRRC 167</strain>
    </source>
</reference>
<dbReference type="Proteomes" id="UP000596276">
    <property type="component" value="Chromosome 3"/>
</dbReference>
<dbReference type="VEuPathDB" id="FungiDB:AFLA_006221"/>
<protein>
    <recommendedName>
        <fullName evidence="1">catechol O-methyltransferase</fullName>
        <ecNumber evidence="1">2.1.1.6</ecNumber>
    </recommendedName>
</protein>
<dbReference type="PROSITE" id="PS51682">
    <property type="entry name" value="SAM_OMT_I"/>
    <property type="match status" value="1"/>
</dbReference>
<comment type="similarity">
    <text evidence="6">Belongs to the class I-like SAM-binding methyltransferase superfamily. Cation-dependent O-methyltransferase family.</text>
</comment>
<dbReference type="Gene3D" id="3.40.50.150">
    <property type="entry name" value="Vaccinia Virus protein VP39"/>
    <property type="match status" value="1"/>
</dbReference>
<accession>A0A7U2MND5</accession>
<dbReference type="EC" id="2.1.1.6" evidence="1"/>
<evidence type="ECO:0000256" key="6">
    <source>
        <dbReference type="ARBA" id="ARBA00023453"/>
    </source>
</evidence>
<dbReference type="SUPFAM" id="SSF53335">
    <property type="entry name" value="S-adenosyl-L-methionine-dependent methyltransferases"/>
    <property type="match status" value="1"/>
</dbReference>